<sequence>MNYKCEDCNYETCDKSNLNKHLKSKAHAKKIACQSTMQSMPNYQASLFECSMCRKTYSSISTLNRHKKNNCKNNIEDVSELKAEIKDLKNKLEKEKDDKIKMLENQVKDLKDLIQSGKVASTTYNISVEKYVQQNYPDAPHLMKLDDYSIIEDDEEQLINSLLDQHQKKQLDKYFGDFIISNYKKNDPTNQSIWNSDTVRLTYIIKELLANNNSAWNKDAKGTKTKNYIIKPLLNYVLELVNKYIDIYADYITDNIRHMTKHEACEYSEKGNILTNIKSYVINGLLANDILKYLAPHFHVNKKNDNIILKK</sequence>
<protein>
    <recommendedName>
        <fullName evidence="3">C2H2-type domain-containing protein</fullName>
    </recommendedName>
</protein>
<name>A0A1V0SJA8_9VIRU</name>
<feature type="domain" description="C2H2-type" evidence="3">
    <location>
        <begin position="48"/>
        <end position="75"/>
    </location>
</feature>
<dbReference type="InterPro" id="IPR013087">
    <property type="entry name" value="Znf_C2H2_type"/>
</dbReference>
<dbReference type="Gene3D" id="3.30.160.60">
    <property type="entry name" value="Classic Zinc Finger"/>
    <property type="match status" value="1"/>
</dbReference>
<reference evidence="4" key="1">
    <citation type="journal article" date="2017" name="Science">
        <title>Giant viruses with an expanded complement of translation system components.</title>
        <authorList>
            <person name="Schulz F."/>
            <person name="Yutin N."/>
            <person name="Ivanova N.N."/>
            <person name="Ortega D.R."/>
            <person name="Lee T.K."/>
            <person name="Vierheilig J."/>
            <person name="Daims H."/>
            <person name="Horn M."/>
            <person name="Wagner M."/>
            <person name="Jensen G.J."/>
            <person name="Kyrpides N.C."/>
            <person name="Koonin E.V."/>
            <person name="Woyke T."/>
        </authorList>
    </citation>
    <scope>NUCLEOTIDE SEQUENCE</scope>
    <source>
        <strain evidence="4">KNV1</strain>
    </source>
</reference>
<evidence type="ECO:0000313" key="4">
    <source>
        <dbReference type="EMBL" id="ARF11799.1"/>
    </source>
</evidence>
<gene>
    <name evidence="4" type="ORF">Klosneuvirus_2_235</name>
</gene>
<evidence type="ECO:0000259" key="3">
    <source>
        <dbReference type="PROSITE" id="PS50157"/>
    </source>
</evidence>
<keyword evidence="2" id="KW-0175">Coiled coil</keyword>
<feature type="domain" description="C2H2-type" evidence="3">
    <location>
        <begin position="3"/>
        <end position="32"/>
    </location>
</feature>
<dbReference type="Pfam" id="PF00096">
    <property type="entry name" value="zf-C2H2"/>
    <property type="match status" value="2"/>
</dbReference>
<organism evidence="4">
    <name type="scientific">Klosneuvirus KNV1</name>
    <dbReference type="NCBI Taxonomy" id="1977640"/>
    <lineage>
        <taxon>Viruses</taxon>
        <taxon>Varidnaviria</taxon>
        <taxon>Bamfordvirae</taxon>
        <taxon>Nucleocytoviricota</taxon>
        <taxon>Megaviricetes</taxon>
        <taxon>Imitervirales</taxon>
        <taxon>Mimiviridae</taxon>
        <taxon>Klosneuvirinae</taxon>
        <taxon>Klosneuvirus</taxon>
    </lineage>
</organism>
<proteinExistence type="predicted"/>
<dbReference type="PROSITE" id="PS50157">
    <property type="entry name" value="ZINC_FINGER_C2H2_2"/>
    <property type="match status" value="2"/>
</dbReference>
<dbReference type="EMBL" id="KY684109">
    <property type="protein sequence ID" value="ARF11799.1"/>
    <property type="molecule type" value="Genomic_DNA"/>
</dbReference>
<keyword evidence="1" id="KW-0863">Zinc-finger</keyword>
<evidence type="ECO:0000256" key="2">
    <source>
        <dbReference type="SAM" id="Coils"/>
    </source>
</evidence>
<feature type="coiled-coil region" evidence="2">
    <location>
        <begin position="71"/>
        <end position="120"/>
    </location>
</feature>
<keyword evidence="1" id="KW-0479">Metal-binding</keyword>
<dbReference type="GO" id="GO:0008270">
    <property type="term" value="F:zinc ion binding"/>
    <property type="evidence" value="ECO:0007669"/>
    <property type="project" value="UniProtKB-KW"/>
</dbReference>
<accession>A0A1V0SJA8</accession>
<keyword evidence="1" id="KW-0862">Zinc</keyword>
<evidence type="ECO:0000256" key="1">
    <source>
        <dbReference type="PROSITE-ProRule" id="PRU00042"/>
    </source>
</evidence>
<dbReference type="SMART" id="SM00355">
    <property type="entry name" value="ZnF_C2H2"/>
    <property type="match status" value="2"/>
</dbReference>